<dbReference type="Proteomes" id="UP000515917">
    <property type="component" value="Chromosome"/>
</dbReference>
<dbReference type="Gene3D" id="3.40.50.150">
    <property type="entry name" value="Vaccinia Virus protein VP39"/>
    <property type="match status" value="1"/>
</dbReference>
<evidence type="ECO:0000259" key="9">
    <source>
        <dbReference type="SMART" id="SM00650"/>
    </source>
</evidence>
<evidence type="ECO:0000256" key="1">
    <source>
        <dbReference type="ARBA" id="ARBA00022490"/>
    </source>
</evidence>
<dbReference type="RefSeq" id="WP_130106514.1">
    <property type="nucleotide sequence ID" value="NZ_CP025781.1"/>
</dbReference>
<dbReference type="EC" id="2.1.1.182" evidence="7"/>
<sequence>MASSHIPRKRFGQNFLQDQSVINDIINSVSPKKGDVLVEIGPGLAALTMPLMDRTDTLHVVEIDRDIVAHLSEKFSPEKLVIHNVDALNFDFGALAAEIALGSKIRLIGNLPYNISTPLLFHLASFGESIFDMHFMLQKEVVDRMVAEPSTSDYGRLSIMLQYRFNMERVFDVPPEAFFPPPKVDSSIVRMVPWAELPSMASSYEHLQKLVAQSFGQRRKTLRNNVKGIATDAELEALAIPPSCRPENVTLAQYVALSNYLIAAGR</sequence>
<feature type="binding site" evidence="7 8">
    <location>
        <position position="62"/>
    </location>
    <ligand>
        <name>S-adenosyl-L-methionine</name>
        <dbReference type="ChEBI" id="CHEBI:59789"/>
    </ligand>
</feature>
<dbReference type="Pfam" id="PF00398">
    <property type="entry name" value="RrnaAD"/>
    <property type="match status" value="1"/>
</dbReference>
<comment type="function">
    <text evidence="7">Specifically dimethylates two adjacent adenosines (A1518 and A1519) in the loop of a conserved hairpin near the 3'-end of 16S rRNA in the 30S particle. May play a critical role in biogenesis of 30S subunits.</text>
</comment>
<dbReference type="PANTHER" id="PTHR11727">
    <property type="entry name" value="DIMETHYLADENOSINE TRANSFERASE"/>
    <property type="match status" value="1"/>
</dbReference>
<dbReference type="InterPro" id="IPR020598">
    <property type="entry name" value="rRNA_Ade_methylase_Trfase_N"/>
</dbReference>
<evidence type="ECO:0000313" key="10">
    <source>
        <dbReference type="EMBL" id="QBC43953.1"/>
    </source>
</evidence>
<evidence type="ECO:0000313" key="11">
    <source>
        <dbReference type="Proteomes" id="UP000515917"/>
    </source>
</evidence>
<dbReference type="Gene3D" id="1.10.8.100">
    <property type="entry name" value="Ribosomal RNA adenine dimethylase-like, domain 2"/>
    <property type="match status" value="1"/>
</dbReference>
<reference evidence="10 11" key="1">
    <citation type="submission" date="2018-01" db="EMBL/GenBank/DDBJ databases">
        <title>Genome sequence of Iodobacter sp. strain PCH194 isolated from Indian Trans-Himalaya.</title>
        <authorList>
            <person name="Kumar V."/>
            <person name="Thakur V."/>
            <person name="Kumar S."/>
            <person name="Singh D."/>
        </authorList>
    </citation>
    <scope>NUCLEOTIDE SEQUENCE [LARGE SCALE GENOMIC DNA]</scope>
    <source>
        <strain evidence="10 11">PCH194</strain>
    </source>
</reference>
<dbReference type="HAMAP" id="MF_00607">
    <property type="entry name" value="16SrRNA_methyltr_A"/>
    <property type="match status" value="1"/>
</dbReference>
<feature type="binding site" evidence="7 8">
    <location>
        <position position="86"/>
    </location>
    <ligand>
        <name>S-adenosyl-L-methionine</name>
        <dbReference type="ChEBI" id="CHEBI:59789"/>
    </ligand>
</feature>
<organism evidence="10 11">
    <name type="scientific">Iodobacter fluviatilis</name>
    <dbReference type="NCBI Taxonomy" id="537"/>
    <lineage>
        <taxon>Bacteria</taxon>
        <taxon>Pseudomonadati</taxon>
        <taxon>Pseudomonadota</taxon>
        <taxon>Betaproteobacteria</taxon>
        <taxon>Neisseriales</taxon>
        <taxon>Chitinibacteraceae</taxon>
        <taxon>Iodobacter</taxon>
    </lineage>
</organism>
<proteinExistence type="inferred from homology"/>
<keyword evidence="4 7" id="KW-0808">Transferase</keyword>
<keyword evidence="11" id="KW-1185">Reference proteome</keyword>
<dbReference type="InterPro" id="IPR020596">
    <property type="entry name" value="rRNA_Ade_Mease_Trfase_CS"/>
</dbReference>
<comment type="catalytic activity">
    <reaction evidence="7">
        <text>adenosine(1518)/adenosine(1519) in 16S rRNA + 4 S-adenosyl-L-methionine = N(6)-dimethyladenosine(1518)/N(6)-dimethyladenosine(1519) in 16S rRNA + 4 S-adenosyl-L-homocysteine + 4 H(+)</text>
        <dbReference type="Rhea" id="RHEA:19609"/>
        <dbReference type="Rhea" id="RHEA-COMP:10232"/>
        <dbReference type="Rhea" id="RHEA-COMP:10233"/>
        <dbReference type="ChEBI" id="CHEBI:15378"/>
        <dbReference type="ChEBI" id="CHEBI:57856"/>
        <dbReference type="ChEBI" id="CHEBI:59789"/>
        <dbReference type="ChEBI" id="CHEBI:74411"/>
        <dbReference type="ChEBI" id="CHEBI:74493"/>
        <dbReference type="EC" id="2.1.1.182"/>
    </reaction>
</comment>
<evidence type="ECO:0000256" key="3">
    <source>
        <dbReference type="ARBA" id="ARBA00022603"/>
    </source>
</evidence>
<feature type="binding site" evidence="7 8">
    <location>
        <position position="14"/>
    </location>
    <ligand>
        <name>S-adenosyl-L-methionine</name>
        <dbReference type="ChEBI" id="CHEBI:59789"/>
    </ligand>
</feature>
<dbReference type="InterPro" id="IPR011530">
    <property type="entry name" value="rRNA_adenine_dimethylase"/>
</dbReference>
<evidence type="ECO:0000256" key="6">
    <source>
        <dbReference type="ARBA" id="ARBA00022884"/>
    </source>
</evidence>
<comment type="subcellular location">
    <subcellularLocation>
        <location evidence="7">Cytoplasm</location>
    </subcellularLocation>
</comment>
<gene>
    <name evidence="7" type="primary">rsmA</name>
    <name evidence="7" type="synonym">ksgA</name>
    <name evidence="10" type="ORF">C1H71_10655</name>
</gene>
<dbReference type="KEGG" id="ifl:C1H71_10655"/>
<keyword evidence="1 7" id="KW-0963">Cytoplasm</keyword>
<evidence type="ECO:0000256" key="8">
    <source>
        <dbReference type="PROSITE-ProRule" id="PRU01026"/>
    </source>
</evidence>
<dbReference type="GO" id="GO:0005829">
    <property type="term" value="C:cytosol"/>
    <property type="evidence" value="ECO:0007669"/>
    <property type="project" value="TreeGrafter"/>
</dbReference>
<name>A0A7G3GA44_9NEIS</name>
<dbReference type="PROSITE" id="PS01131">
    <property type="entry name" value="RRNA_A_DIMETH"/>
    <property type="match status" value="1"/>
</dbReference>
<evidence type="ECO:0000256" key="7">
    <source>
        <dbReference type="HAMAP-Rule" id="MF_00607"/>
    </source>
</evidence>
<dbReference type="NCBIfam" id="TIGR00755">
    <property type="entry name" value="ksgA"/>
    <property type="match status" value="1"/>
</dbReference>
<dbReference type="InterPro" id="IPR029063">
    <property type="entry name" value="SAM-dependent_MTases_sf"/>
</dbReference>
<evidence type="ECO:0000256" key="4">
    <source>
        <dbReference type="ARBA" id="ARBA00022679"/>
    </source>
</evidence>
<protein>
    <recommendedName>
        <fullName evidence="7">Ribosomal RNA small subunit methyltransferase A</fullName>
        <ecNumber evidence="7">2.1.1.182</ecNumber>
    </recommendedName>
    <alternativeName>
        <fullName evidence="7">16S rRNA (adenine(1518)-N(6)/adenine(1519)-N(6))-dimethyltransferase</fullName>
    </alternativeName>
    <alternativeName>
        <fullName evidence="7">16S rRNA dimethyladenosine transferase</fullName>
    </alternativeName>
    <alternativeName>
        <fullName evidence="7">16S rRNA dimethylase</fullName>
    </alternativeName>
    <alternativeName>
        <fullName evidence="7">S-adenosylmethionine-6-N', N'-adenosyl(rRNA) dimethyltransferase</fullName>
    </alternativeName>
</protein>
<feature type="binding site" evidence="7 8">
    <location>
        <position position="41"/>
    </location>
    <ligand>
        <name>S-adenosyl-L-methionine</name>
        <dbReference type="ChEBI" id="CHEBI:59789"/>
    </ligand>
</feature>
<dbReference type="GO" id="GO:0003723">
    <property type="term" value="F:RNA binding"/>
    <property type="evidence" value="ECO:0007669"/>
    <property type="project" value="UniProtKB-UniRule"/>
</dbReference>
<dbReference type="AlphaFoldDB" id="A0A7G3GA44"/>
<comment type="similarity">
    <text evidence="7">Belongs to the class I-like SAM-binding methyltransferase superfamily. rRNA adenine N(6)-methyltransferase family. RsmA subfamily.</text>
</comment>
<accession>A0A7G3GA44</accession>
<feature type="binding site" evidence="7 8">
    <location>
        <position position="16"/>
    </location>
    <ligand>
        <name>S-adenosyl-L-methionine</name>
        <dbReference type="ChEBI" id="CHEBI:59789"/>
    </ligand>
</feature>
<dbReference type="GO" id="GO:0052908">
    <property type="term" value="F:16S rRNA (adenine(1518)-N(6)/adenine(1519)-N(6))-dimethyltransferase activity"/>
    <property type="evidence" value="ECO:0007669"/>
    <property type="project" value="UniProtKB-EC"/>
</dbReference>
<dbReference type="FunFam" id="1.10.8.100:FF:000001">
    <property type="entry name" value="Ribosomal RNA small subunit methyltransferase A"/>
    <property type="match status" value="1"/>
</dbReference>
<dbReference type="SUPFAM" id="SSF53335">
    <property type="entry name" value="S-adenosyl-L-methionine-dependent methyltransferases"/>
    <property type="match status" value="1"/>
</dbReference>
<dbReference type="InterPro" id="IPR001737">
    <property type="entry name" value="KsgA/Erm"/>
</dbReference>
<keyword evidence="5 7" id="KW-0949">S-adenosyl-L-methionine</keyword>
<evidence type="ECO:0000256" key="2">
    <source>
        <dbReference type="ARBA" id="ARBA00022552"/>
    </source>
</evidence>
<dbReference type="SMART" id="SM00650">
    <property type="entry name" value="rADc"/>
    <property type="match status" value="1"/>
</dbReference>
<keyword evidence="2 7" id="KW-0698">rRNA processing</keyword>
<feature type="domain" description="Ribosomal RNA adenine methylase transferase N-terminal" evidence="9">
    <location>
        <begin position="21"/>
        <end position="195"/>
    </location>
</feature>
<evidence type="ECO:0000256" key="5">
    <source>
        <dbReference type="ARBA" id="ARBA00022691"/>
    </source>
</evidence>
<dbReference type="PROSITE" id="PS51689">
    <property type="entry name" value="SAM_RNA_A_N6_MT"/>
    <property type="match status" value="1"/>
</dbReference>
<dbReference type="EMBL" id="CP025781">
    <property type="protein sequence ID" value="QBC43953.1"/>
    <property type="molecule type" value="Genomic_DNA"/>
</dbReference>
<dbReference type="PANTHER" id="PTHR11727:SF7">
    <property type="entry name" value="DIMETHYLADENOSINE TRANSFERASE-RELATED"/>
    <property type="match status" value="1"/>
</dbReference>
<dbReference type="InterPro" id="IPR023165">
    <property type="entry name" value="rRNA_Ade_diMease-like_C"/>
</dbReference>
<feature type="binding site" evidence="7 8">
    <location>
        <position position="110"/>
    </location>
    <ligand>
        <name>S-adenosyl-L-methionine</name>
        <dbReference type="ChEBI" id="CHEBI:59789"/>
    </ligand>
</feature>
<keyword evidence="6 7" id="KW-0694">RNA-binding</keyword>
<keyword evidence="3 7" id="KW-0489">Methyltransferase</keyword>